<evidence type="ECO:0000256" key="1">
    <source>
        <dbReference type="ARBA" id="ARBA00008595"/>
    </source>
</evidence>
<reference evidence="8" key="2">
    <citation type="journal article" date="2023" name="Science">
        <title>Genomic signatures of disease resistance in endangered staghorn corals.</title>
        <authorList>
            <person name="Vollmer S.V."/>
            <person name="Selwyn J.D."/>
            <person name="Despard B.A."/>
            <person name="Roesel C.L."/>
        </authorList>
    </citation>
    <scope>NUCLEOTIDE SEQUENCE</scope>
    <source>
        <strain evidence="8">K2</strain>
    </source>
</reference>
<evidence type="ECO:0000256" key="3">
    <source>
        <dbReference type="ARBA" id="ARBA00023157"/>
    </source>
</evidence>
<dbReference type="AlphaFoldDB" id="A0AAD9VGM0"/>
<sequence length="392" mass="44246">MTDNCTNTILQRQGDHVGCAPANAADPIYCTFPKSSQTANDPQIGPQRIPGSEMVTLPVIKEWNELKKIAKGSEDLAVLPDGLVFVSSEMRLQITLTFNKEYEDRKGKILTFNFNKPDEPPIELPLKNFNRTGFNPHGISLYRDPSTGVVSLFINHRAGEQVVEIFDFDRQTHSLIHRRSVIDELIWSPNNLYAIGPDSFYVTNDNFFSGGNKLLWLLHFYLLQDVLRGNIVYFDGKKSMIATSGINANGINMDKDERFIFASTSIGRSVKVFRRRQDNTVELSQEIYFDSYIDNINVDPLTGNFWLVGIPRVTDAILHSTNVSHPSPSQVFEVKLGKPSISGVAFPDYEVREVYVNDGKELSFATTAIVYQDRLLVGTVDNNMLLCQLIYY</sequence>
<organism evidence="8 9">
    <name type="scientific">Acropora cervicornis</name>
    <name type="common">Staghorn coral</name>
    <dbReference type="NCBI Taxonomy" id="6130"/>
    <lineage>
        <taxon>Eukaryota</taxon>
        <taxon>Metazoa</taxon>
        <taxon>Cnidaria</taxon>
        <taxon>Anthozoa</taxon>
        <taxon>Hexacorallia</taxon>
        <taxon>Scleractinia</taxon>
        <taxon>Astrocoeniina</taxon>
        <taxon>Acroporidae</taxon>
        <taxon>Acropora</taxon>
    </lineage>
</organism>
<dbReference type="Gene3D" id="2.120.10.30">
    <property type="entry name" value="TolB, C-terminal domain"/>
    <property type="match status" value="1"/>
</dbReference>
<dbReference type="EMBL" id="JARQWQ010000003">
    <property type="protein sequence ID" value="KAK2573212.1"/>
    <property type="molecule type" value="Genomic_DNA"/>
</dbReference>
<evidence type="ECO:0000313" key="8">
    <source>
        <dbReference type="EMBL" id="KAK2573212.1"/>
    </source>
</evidence>
<feature type="binding site" evidence="6">
    <location>
        <position position="191"/>
    </location>
    <ligand>
        <name>Ca(2+)</name>
        <dbReference type="ChEBI" id="CHEBI:29108"/>
        <label>1</label>
        <note>catalytic</note>
    </ligand>
</feature>
<comment type="cofactor">
    <cofactor evidence="6 7">
        <name>Ca(2+)</name>
        <dbReference type="ChEBI" id="CHEBI:29108"/>
    </cofactor>
    <text evidence="6 7">Binds 2 calcium ions per subunit.</text>
</comment>
<dbReference type="Proteomes" id="UP001249851">
    <property type="component" value="Unassembled WGS sequence"/>
</dbReference>
<feature type="binding site" evidence="6">
    <location>
        <position position="139"/>
    </location>
    <ligand>
        <name>Ca(2+)</name>
        <dbReference type="ChEBI" id="CHEBI:29108"/>
        <label>1</label>
        <note>catalytic</note>
    </ligand>
</feature>
<dbReference type="InterPro" id="IPR011042">
    <property type="entry name" value="6-blade_b-propeller_TolB-like"/>
</dbReference>
<proteinExistence type="inferred from homology"/>
<keyword evidence="4 7" id="KW-0325">Glycoprotein</keyword>
<evidence type="ECO:0000256" key="4">
    <source>
        <dbReference type="ARBA" id="ARBA00023180"/>
    </source>
</evidence>
<comment type="caution">
    <text evidence="8">The sequence shown here is derived from an EMBL/GenBank/DDBJ whole genome shotgun (WGS) entry which is preliminary data.</text>
</comment>
<protein>
    <recommendedName>
        <fullName evidence="7">Paraoxonase</fullName>
        <ecNumber evidence="7">3.1.1.2</ecNumber>
    </recommendedName>
</protein>
<dbReference type="InterPro" id="IPR002640">
    <property type="entry name" value="Arylesterase"/>
</dbReference>
<accession>A0AAD9VGM0</accession>
<dbReference type="Pfam" id="PF01731">
    <property type="entry name" value="Arylesterase"/>
    <property type="match status" value="1"/>
</dbReference>
<reference evidence="8" key="1">
    <citation type="journal article" date="2023" name="G3 (Bethesda)">
        <title>Whole genome assembly and annotation of the endangered Caribbean coral Acropora cervicornis.</title>
        <authorList>
            <person name="Selwyn J.D."/>
            <person name="Vollmer S.V."/>
        </authorList>
    </citation>
    <scope>NUCLEOTIDE SEQUENCE</scope>
    <source>
        <strain evidence="8">K2</strain>
    </source>
</reference>
<dbReference type="PANTHER" id="PTHR11799:SF12">
    <property type="entry name" value="PARAOXONASE-RELATED"/>
    <property type="match status" value="1"/>
</dbReference>
<evidence type="ECO:0000313" key="9">
    <source>
        <dbReference type="Proteomes" id="UP001249851"/>
    </source>
</evidence>
<dbReference type="PANTHER" id="PTHR11799">
    <property type="entry name" value="PARAOXONASE"/>
    <property type="match status" value="1"/>
</dbReference>
<feature type="active site" description="Proton acceptor" evidence="5">
    <location>
        <position position="137"/>
    </location>
</feature>
<feature type="binding site" evidence="6">
    <location>
        <position position="295"/>
    </location>
    <ligand>
        <name>Ca(2+)</name>
        <dbReference type="ChEBI" id="CHEBI:29108"/>
        <label>1</label>
        <note>catalytic</note>
    </ligand>
</feature>
<comment type="catalytic activity">
    <reaction evidence="7">
        <text>a phenyl acetate + H2O = a phenol + acetate + H(+)</text>
        <dbReference type="Rhea" id="RHEA:17309"/>
        <dbReference type="ChEBI" id="CHEBI:15377"/>
        <dbReference type="ChEBI" id="CHEBI:15378"/>
        <dbReference type="ChEBI" id="CHEBI:30089"/>
        <dbReference type="ChEBI" id="CHEBI:33853"/>
        <dbReference type="ChEBI" id="CHEBI:140310"/>
        <dbReference type="EC" id="3.1.1.2"/>
    </reaction>
</comment>
<keyword evidence="3 7" id="KW-1015">Disulfide bond</keyword>
<dbReference type="SUPFAM" id="SSF63829">
    <property type="entry name" value="Calcium-dependent phosphotriesterase"/>
    <property type="match status" value="1"/>
</dbReference>
<dbReference type="GO" id="GO:0004064">
    <property type="term" value="F:arylesterase activity"/>
    <property type="evidence" value="ECO:0007669"/>
    <property type="project" value="UniProtKB-UniRule"/>
</dbReference>
<evidence type="ECO:0000256" key="6">
    <source>
        <dbReference type="PIRSR" id="PIRSR602640-2"/>
    </source>
</evidence>
<feature type="binding site" evidence="6">
    <location>
        <position position="74"/>
    </location>
    <ligand>
        <name>Ca(2+)</name>
        <dbReference type="ChEBI" id="CHEBI:29108"/>
        <label>1</label>
        <note>catalytic</note>
    </ligand>
</feature>
<feature type="binding site" evidence="6">
    <location>
        <position position="294"/>
    </location>
    <ligand>
        <name>Ca(2+)</name>
        <dbReference type="ChEBI" id="CHEBI:29108"/>
        <label>1</label>
        <note>catalytic</note>
    </ligand>
</feature>
<evidence type="ECO:0000256" key="5">
    <source>
        <dbReference type="PIRSR" id="PIRSR602640-1"/>
    </source>
</evidence>
<keyword evidence="6 7" id="KW-0479">Metal-binding</keyword>
<gene>
    <name evidence="8" type="ORF">P5673_002265</name>
</gene>
<dbReference type="EC" id="3.1.1.2" evidence="7"/>
<feature type="binding site" evidence="6">
    <location>
        <position position="75"/>
    </location>
    <ligand>
        <name>Ca(2+)</name>
        <dbReference type="ChEBI" id="CHEBI:29108"/>
        <label>1</label>
        <note>catalytic</note>
    </ligand>
</feature>
<dbReference type="GO" id="GO:0046872">
    <property type="term" value="F:metal ion binding"/>
    <property type="evidence" value="ECO:0007669"/>
    <property type="project" value="UniProtKB-KW"/>
</dbReference>
<keyword evidence="2 7" id="KW-0378">Hydrolase</keyword>
<dbReference type="PRINTS" id="PR01785">
    <property type="entry name" value="PARAOXONASE"/>
</dbReference>
<feature type="binding site" evidence="6">
    <location>
        <position position="190"/>
    </location>
    <ligand>
        <name>Ca(2+)</name>
        <dbReference type="ChEBI" id="CHEBI:29108"/>
        <label>1</label>
        <note>catalytic</note>
    </ligand>
</feature>
<keyword evidence="6 7" id="KW-0106">Calcium</keyword>
<keyword evidence="9" id="KW-1185">Reference proteome</keyword>
<dbReference type="InterPro" id="IPR051288">
    <property type="entry name" value="Serum_paraoxonase/arylesterase"/>
</dbReference>
<name>A0AAD9VGM0_ACRCE</name>
<evidence type="ECO:0000256" key="2">
    <source>
        <dbReference type="ARBA" id="ARBA00022801"/>
    </source>
</evidence>
<feature type="binding site" evidence="6">
    <location>
        <position position="249"/>
    </location>
    <ligand>
        <name>Ca(2+)</name>
        <dbReference type="ChEBI" id="CHEBI:29108"/>
        <label>1</label>
        <note>catalytic</note>
    </ligand>
</feature>
<evidence type="ECO:0000256" key="7">
    <source>
        <dbReference type="RuleBase" id="RU368025"/>
    </source>
</evidence>
<comment type="similarity">
    <text evidence="1 7">Belongs to the paraoxonase family.</text>
</comment>